<keyword evidence="3" id="KW-0963">Cytoplasm</keyword>
<dbReference type="SUPFAM" id="SSF101898">
    <property type="entry name" value="NHL repeat"/>
    <property type="match status" value="2"/>
</dbReference>
<evidence type="ECO:0000256" key="6">
    <source>
        <dbReference type="ARBA" id="ARBA00023273"/>
    </source>
</evidence>
<dbReference type="InterPro" id="IPR011042">
    <property type="entry name" value="6-blade_b-propeller_TolB-like"/>
</dbReference>
<evidence type="ECO:0000259" key="9">
    <source>
        <dbReference type="Pfam" id="PF22544"/>
    </source>
</evidence>
<dbReference type="SMART" id="SM00135">
    <property type="entry name" value="LY"/>
    <property type="match status" value="5"/>
</dbReference>
<dbReference type="Pfam" id="PF01436">
    <property type="entry name" value="NHL"/>
    <property type="match status" value="10"/>
</dbReference>
<gene>
    <name evidence="10" type="ORF">SAMN02745166_00104</name>
</gene>
<proteinExistence type="predicted"/>
<feature type="repeat" description="NHL" evidence="7">
    <location>
        <begin position="198"/>
        <end position="240"/>
    </location>
</feature>
<feature type="signal peptide" evidence="8">
    <location>
        <begin position="1"/>
        <end position="33"/>
    </location>
</feature>
<evidence type="ECO:0000313" key="10">
    <source>
        <dbReference type="EMBL" id="SKA75986.1"/>
    </source>
</evidence>
<dbReference type="Proteomes" id="UP000190774">
    <property type="component" value="Unassembled WGS sequence"/>
</dbReference>
<reference evidence="11" key="1">
    <citation type="submission" date="2017-02" db="EMBL/GenBank/DDBJ databases">
        <authorList>
            <person name="Varghese N."/>
            <person name="Submissions S."/>
        </authorList>
    </citation>
    <scope>NUCLEOTIDE SEQUENCE [LARGE SCALE GENOMIC DNA]</scope>
    <source>
        <strain evidence="11">ATCC 700200</strain>
    </source>
</reference>
<protein>
    <submittedName>
        <fullName evidence="10">Sugar lactone lactonase YvrE</fullName>
    </submittedName>
</protein>
<organism evidence="10 11">
    <name type="scientific">Prosthecobacter debontii</name>
    <dbReference type="NCBI Taxonomy" id="48467"/>
    <lineage>
        <taxon>Bacteria</taxon>
        <taxon>Pseudomonadati</taxon>
        <taxon>Verrucomicrobiota</taxon>
        <taxon>Verrucomicrobiia</taxon>
        <taxon>Verrucomicrobiales</taxon>
        <taxon>Verrucomicrobiaceae</taxon>
        <taxon>Prosthecobacter</taxon>
    </lineage>
</organism>
<feature type="repeat" description="NHL" evidence="7">
    <location>
        <begin position="1182"/>
        <end position="1213"/>
    </location>
</feature>
<dbReference type="InterPro" id="IPR053879">
    <property type="entry name" value="HYDIN_VesB_CFA65-like_Ig"/>
</dbReference>
<dbReference type="PANTHER" id="PTHR13833:SF71">
    <property type="entry name" value="NHL DOMAIN-CONTAINING PROTEIN"/>
    <property type="match status" value="1"/>
</dbReference>
<keyword evidence="5" id="KW-0969">Cilium</keyword>
<evidence type="ECO:0000313" key="11">
    <source>
        <dbReference type="Proteomes" id="UP000190774"/>
    </source>
</evidence>
<evidence type="ECO:0000256" key="8">
    <source>
        <dbReference type="SAM" id="SignalP"/>
    </source>
</evidence>
<feature type="repeat" description="NHL" evidence="7">
    <location>
        <begin position="1227"/>
        <end position="1267"/>
    </location>
</feature>
<keyword evidence="6" id="KW-0966">Cell projection</keyword>
<dbReference type="SUPFAM" id="SSF63829">
    <property type="entry name" value="Calcium-dependent phosphotriesterase"/>
    <property type="match status" value="2"/>
</dbReference>
<dbReference type="EMBL" id="FUYE01000001">
    <property type="protein sequence ID" value="SKA75986.1"/>
    <property type="molecule type" value="Genomic_DNA"/>
</dbReference>
<sequence length="1648" mass="169674">MAIGSLMLSFRKQAGAWMILCIVACLPQPEASAAPSAFGPPDGQGVFDITATVPPGHGTGFFEMSTDANFGLEVTTKAGVPETSGLADGAAALAKFSNPAAVAKDASGNLFIADSGNNCIRMVSPSGVVSTIAGSSIYGFVDGLGSVSRFAFPCGVAVGPDDNVYVSDTNNTCIRKLIRPAVEGGAWMVTTLAGTNSSGFFDGSGSAARFSSPQGLVVAADGSIFVADAGNHRIRKVTSGGSVTTYAGTGSGGAFADGAAASEARFNSPYGVVLDSAGNLFVADRLNHRIRKVTPGGIVSTYAGSGSAGSADGTLLAATFNGPVALAIDAFDTLYVSDENNHKVRRVSPAGGPDEVTSVAGSGVEGFTNDRAELAEFNFPAGLVVADTGDIILADSENHCLRKITATVAVAAVGNPTVPEVKATINPAALGIPPGTYYFRWRAGDWTAQNEGLNKYITTVVPGVVTAAANPVNAGEATLNAKVNPRGLPVTQVKFQYTTDEDFLAPLEASGSPLPGSGSADEDVSYVLSYPTNTLPGTVYYFRAVAINDYGTAVATDILSFTVPTTKVVTEAATNIIRTGLLSHEATLNATIDPKGSAMTVSFEYSTEPLLFDAWQVSTAIPSPNASGARGLAVDSTGHAYYSRRELHRIDQSPSGPSIGSGAAGFVNGDFTTAQFDNPTAVALYNPDVATKILYVADEFNHCVRKVDLINGTVTTYAGSGIAGYVDGAAASARFLYPSGVAVDAAGNVYVSDTGNHRIRKISVGTDTVVTIAGTGVAGLTDGPGVAAQLRSPTALTAAPDGTLYVADTGNHRICKITTGYDVTGIAGDGTAGFADDTDSDPTTYSRFSSPSGITLDSAGVLFVADRGNHRVRRIAVDGTVTTIAGSGIEGKIDSPTTGTGLIPAKATRFSSPTALGVDGSGNVFVTEEGSNQDVRKISPIPVTTVTVTPDLIAHGDQAASKATLVLSPGTTYYYRAVGDNRLDGVIQGEIESFTTYTEPAINVYDGATTSAPVLSQPQTTTIDFGIMAIATDTVRQFTISNDGGWPLTVSSIDVPAGYTYTGTISVIPPGESRTFSVTITAASAGIYSGNVVVSCDDPTRLSFVFPITGKKVNPPIIHSVELQNLTLTPTGATLVADVDPNGAETTFEFEVSPGPDFEGVRVTTTAGSTSGYADGTGVAAQFNNPKGLVADADGNVYIADTANHRIRKMTPEGVVSTVAGTGDAGFGNGPALAAQFNEPMGLALGSDGTIYVADSKNHRIRAISSGGTVTTYSGTGEASFTDGVRDAARFYHPVGLAMDAAGILYVADRDNHRIRKVASDGSVSTLAILDPASTPTGITVSGDGSVYVTDTAEHVVYKITSIGAVTILADLGTGIPAGIVVDDAYEKIFVADQAAHIVHKITLDGTVATWAGTGVQGTVDNLGTSARFDTPYALALLKSRHVAVGQLGNSLLRQITPTVIKVPAASVLTDPGGIVSLEVTGLDPGIIYYYRAIAVSVGGRTISSTPHLPVGTEFTLWQIDHFGDDAADPSIAGPGANPTGDHVSNLLKYALGLDPNVYLQPNDPRLPTVGYDTTAPGYLTLTVHPDPAVTNVRLFFESSADKVNWFESDVITTTDISGNLKGALPYALPQNPPPKRFLRLGVQLLLP</sequence>
<dbReference type="CDD" id="cd14953">
    <property type="entry name" value="NHL_like_1"/>
    <property type="match status" value="1"/>
</dbReference>
<keyword evidence="4" id="KW-0677">Repeat</keyword>
<dbReference type="Gene3D" id="2.60.40.10">
    <property type="entry name" value="Immunoglobulins"/>
    <property type="match status" value="1"/>
</dbReference>
<dbReference type="InterPro" id="IPR001258">
    <property type="entry name" value="NHL_repeat"/>
</dbReference>
<dbReference type="InterPro" id="IPR000033">
    <property type="entry name" value="LDLR_classB_rpt"/>
</dbReference>
<feature type="chain" id="PRO_5012074998" evidence="8">
    <location>
        <begin position="34"/>
        <end position="1648"/>
    </location>
</feature>
<feature type="repeat" description="NHL" evidence="7">
    <location>
        <begin position="784"/>
        <end position="820"/>
    </location>
</feature>
<dbReference type="NCBIfam" id="NF012200">
    <property type="entry name" value="choice_anch_D"/>
    <property type="match status" value="1"/>
</dbReference>
<dbReference type="STRING" id="48467.SAMN02745166_00104"/>
<dbReference type="PANTHER" id="PTHR13833">
    <property type="match status" value="1"/>
</dbReference>
<evidence type="ECO:0000256" key="7">
    <source>
        <dbReference type="PROSITE-ProRule" id="PRU00504"/>
    </source>
</evidence>
<evidence type="ECO:0000256" key="2">
    <source>
        <dbReference type="ARBA" id="ARBA00004496"/>
    </source>
</evidence>
<keyword evidence="11" id="KW-1185">Reference proteome</keyword>
<dbReference type="Gene3D" id="2.120.10.30">
    <property type="entry name" value="TolB, C-terminal domain"/>
    <property type="match status" value="9"/>
</dbReference>
<evidence type="ECO:0000256" key="3">
    <source>
        <dbReference type="ARBA" id="ARBA00022490"/>
    </source>
</evidence>
<feature type="domain" description="HYDIN/VesB/CFA65-like Ig-like" evidence="9">
    <location>
        <begin position="1021"/>
        <end position="1098"/>
    </location>
</feature>
<feature type="repeat" description="NHL" evidence="7">
    <location>
        <begin position="735"/>
        <end position="765"/>
    </location>
</feature>
<keyword evidence="8" id="KW-0732">Signal</keyword>
<feature type="repeat" description="NHL" evidence="7">
    <location>
        <begin position="1284"/>
        <end position="1321"/>
    </location>
</feature>
<evidence type="ECO:0000256" key="1">
    <source>
        <dbReference type="ARBA" id="ARBA00004138"/>
    </source>
</evidence>
<evidence type="ECO:0000256" key="5">
    <source>
        <dbReference type="ARBA" id="ARBA00023069"/>
    </source>
</evidence>
<accession>A0A1T4WF63</accession>
<dbReference type="Pfam" id="PF22544">
    <property type="entry name" value="HYDIN_VesB_CFA65-like_Ig"/>
    <property type="match status" value="1"/>
</dbReference>
<dbReference type="PROSITE" id="PS51125">
    <property type="entry name" value="NHL"/>
    <property type="match status" value="6"/>
</dbReference>
<evidence type="ECO:0000256" key="4">
    <source>
        <dbReference type="ARBA" id="ARBA00022737"/>
    </source>
</evidence>
<dbReference type="InterPro" id="IPR013783">
    <property type="entry name" value="Ig-like_fold"/>
</dbReference>
<name>A0A1T4WF63_9BACT</name>
<comment type="subcellular location">
    <subcellularLocation>
        <location evidence="1">Cell projection</location>
        <location evidence="1">Cilium</location>
    </subcellularLocation>
    <subcellularLocation>
        <location evidence="2">Cytoplasm</location>
    </subcellularLocation>
</comment>